<protein>
    <submittedName>
        <fullName evidence="19">Cytochrome P450</fullName>
    </submittedName>
</protein>
<dbReference type="InterPro" id="IPR002401">
    <property type="entry name" value="Cyt_P450_E_grp-I"/>
</dbReference>
<evidence type="ECO:0000256" key="17">
    <source>
        <dbReference type="PIRSR" id="PIRSR602401-1"/>
    </source>
</evidence>
<evidence type="ECO:0000313" key="19">
    <source>
        <dbReference type="EMBL" id="PCH43250.1"/>
    </source>
</evidence>
<evidence type="ECO:0000256" key="4">
    <source>
        <dbReference type="ARBA" id="ARBA00004406"/>
    </source>
</evidence>
<dbReference type="STRING" id="742152.A0A2H3JM30"/>
<evidence type="ECO:0000256" key="5">
    <source>
        <dbReference type="ARBA" id="ARBA00005179"/>
    </source>
</evidence>
<evidence type="ECO:0000256" key="10">
    <source>
        <dbReference type="ARBA" id="ARBA00022824"/>
    </source>
</evidence>
<evidence type="ECO:0000256" key="8">
    <source>
        <dbReference type="ARBA" id="ARBA00022692"/>
    </source>
</evidence>
<proteinExistence type="inferred from homology"/>
<keyword evidence="12" id="KW-1133">Transmembrane helix</keyword>
<comment type="subcellular location">
    <subcellularLocation>
        <location evidence="4">Endoplasmic reticulum membrane</location>
        <topology evidence="4">Peripheral membrane protein</topology>
    </subcellularLocation>
    <subcellularLocation>
        <location evidence="2">Membrane</location>
        <topology evidence="2">Single-pass membrane protein</topology>
    </subcellularLocation>
    <subcellularLocation>
        <location evidence="3">Microsome membrane</location>
        <topology evidence="3">Peripheral membrane protein</topology>
    </subcellularLocation>
</comment>
<name>A0A2H3JM30_WOLCO</name>
<dbReference type="GO" id="GO:0016705">
    <property type="term" value="F:oxidoreductase activity, acting on paired donors, with incorporation or reduction of molecular oxygen"/>
    <property type="evidence" value="ECO:0007669"/>
    <property type="project" value="InterPro"/>
</dbReference>
<evidence type="ECO:0000256" key="12">
    <source>
        <dbReference type="ARBA" id="ARBA00022989"/>
    </source>
</evidence>
<dbReference type="OMA" id="ASCEMAG"/>
<dbReference type="GO" id="GO:0020037">
    <property type="term" value="F:heme binding"/>
    <property type="evidence" value="ECO:0007669"/>
    <property type="project" value="InterPro"/>
</dbReference>
<comment type="pathway">
    <text evidence="5">Secondary metabolite biosynthesis.</text>
</comment>
<keyword evidence="8" id="KW-0812">Transmembrane</keyword>
<organism evidence="19 20">
    <name type="scientific">Wolfiporia cocos (strain MD-104)</name>
    <name type="common">Brown rot fungus</name>
    <dbReference type="NCBI Taxonomy" id="742152"/>
    <lineage>
        <taxon>Eukaryota</taxon>
        <taxon>Fungi</taxon>
        <taxon>Dikarya</taxon>
        <taxon>Basidiomycota</taxon>
        <taxon>Agaricomycotina</taxon>
        <taxon>Agaricomycetes</taxon>
        <taxon>Polyporales</taxon>
        <taxon>Phaeolaceae</taxon>
        <taxon>Wolfiporia</taxon>
    </lineage>
</organism>
<dbReference type="GO" id="GO:0005506">
    <property type="term" value="F:iron ion binding"/>
    <property type="evidence" value="ECO:0007669"/>
    <property type="project" value="InterPro"/>
</dbReference>
<dbReference type="GO" id="GO:0004497">
    <property type="term" value="F:monooxygenase activity"/>
    <property type="evidence" value="ECO:0007669"/>
    <property type="project" value="UniProtKB-KW"/>
</dbReference>
<evidence type="ECO:0000256" key="3">
    <source>
        <dbReference type="ARBA" id="ARBA00004174"/>
    </source>
</evidence>
<evidence type="ECO:0000313" key="20">
    <source>
        <dbReference type="Proteomes" id="UP000218811"/>
    </source>
</evidence>
<evidence type="ECO:0000256" key="18">
    <source>
        <dbReference type="SAM" id="SignalP"/>
    </source>
</evidence>
<dbReference type="GO" id="GO:0005789">
    <property type="term" value="C:endoplasmic reticulum membrane"/>
    <property type="evidence" value="ECO:0007669"/>
    <property type="project" value="UniProtKB-SubCell"/>
</dbReference>
<evidence type="ECO:0000256" key="11">
    <source>
        <dbReference type="ARBA" id="ARBA00022848"/>
    </source>
</evidence>
<evidence type="ECO:0000256" key="13">
    <source>
        <dbReference type="ARBA" id="ARBA00023002"/>
    </source>
</evidence>
<keyword evidence="20" id="KW-1185">Reference proteome</keyword>
<dbReference type="InterPro" id="IPR036396">
    <property type="entry name" value="Cyt_P450_sf"/>
</dbReference>
<keyword evidence="13" id="KW-0560">Oxidoreductase</keyword>
<evidence type="ECO:0000256" key="7">
    <source>
        <dbReference type="ARBA" id="ARBA00022617"/>
    </source>
</evidence>
<dbReference type="PRINTS" id="PR00463">
    <property type="entry name" value="EP450I"/>
</dbReference>
<evidence type="ECO:0000256" key="9">
    <source>
        <dbReference type="ARBA" id="ARBA00022723"/>
    </source>
</evidence>
<keyword evidence="7 17" id="KW-0349">Heme</keyword>
<reference evidence="19 20" key="1">
    <citation type="journal article" date="2012" name="Science">
        <title>The Paleozoic origin of enzymatic lignin decomposition reconstructed from 31 fungal genomes.</title>
        <authorList>
            <person name="Floudas D."/>
            <person name="Binder M."/>
            <person name="Riley R."/>
            <person name="Barry K."/>
            <person name="Blanchette R.A."/>
            <person name="Henrissat B."/>
            <person name="Martinez A.T."/>
            <person name="Otillar R."/>
            <person name="Spatafora J.W."/>
            <person name="Yadav J.S."/>
            <person name="Aerts A."/>
            <person name="Benoit I."/>
            <person name="Boyd A."/>
            <person name="Carlson A."/>
            <person name="Copeland A."/>
            <person name="Coutinho P.M."/>
            <person name="de Vries R.P."/>
            <person name="Ferreira P."/>
            <person name="Findley K."/>
            <person name="Foster B."/>
            <person name="Gaskell J."/>
            <person name="Glotzer D."/>
            <person name="Gorecki P."/>
            <person name="Heitman J."/>
            <person name="Hesse C."/>
            <person name="Hori C."/>
            <person name="Igarashi K."/>
            <person name="Jurgens J.A."/>
            <person name="Kallen N."/>
            <person name="Kersten P."/>
            <person name="Kohler A."/>
            <person name="Kuees U."/>
            <person name="Kumar T.K.A."/>
            <person name="Kuo A."/>
            <person name="LaButti K."/>
            <person name="Larrondo L.F."/>
            <person name="Lindquist E."/>
            <person name="Ling A."/>
            <person name="Lombard V."/>
            <person name="Lucas S."/>
            <person name="Lundell T."/>
            <person name="Martin R."/>
            <person name="McLaughlin D.J."/>
            <person name="Morgenstern I."/>
            <person name="Morin E."/>
            <person name="Murat C."/>
            <person name="Nagy L.G."/>
            <person name="Nolan M."/>
            <person name="Ohm R.A."/>
            <person name="Patyshakuliyeva A."/>
            <person name="Rokas A."/>
            <person name="Ruiz-Duenas F.J."/>
            <person name="Sabat G."/>
            <person name="Salamov A."/>
            <person name="Samejima M."/>
            <person name="Schmutz J."/>
            <person name="Slot J.C."/>
            <person name="St John F."/>
            <person name="Stenlid J."/>
            <person name="Sun H."/>
            <person name="Sun S."/>
            <person name="Syed K."/>
            <person name="Tsang A."/>
            <person name="Wiebenga A."/>
            <person name="Young D."/>
            <person name="Pisabarro A."/>
            <person name="Eastwood D.C."/>
            <person name="Martin F."/>
            <person name="Cullen D."/>
            <person name="Grigoriev I.V."/>
            <person name="Hibbett D.S."/>
        </authorList>
    </citation>
    <scope>NUCLEOTIDE SEQUENCE [LARGE SCALE GENOMIC DNA]</scope>
    <source>
        <strain evidence="19 20">MD-104</strain>
    </source>
</reference>
<evidence type="ECO:0000256" key="14">
    <source>
        <dbReference type="ARBA" id="ARBA00023004"/>
    </source>
</evidence>
<keyword evidence="16" id="KW-0472">Membrane</keyword>
<dbReference type="InterPro" id="IPR001128">
    <property type="entry name" value="Cyt_P450"/>
</dbReference>
<keyword evidence="18" id="KW-0732">Signal</keyword>
<evidence type="ECO:0000256" key="15">
    <source>
        <dbReference type="ARBA" id="ARBA00023033"/>
    </source>
</evidence>
<evidence type="ECO:0000256" key="2">
    <source>
        <dbReference type="ARBA" id="ARBA00004167"/>
    </source>
</evidence>
<comment type="cofactor">
    <cofactor evidence="1 17">
        <name>heme</name>
        <dbReference type="ChEBI" id="CHEBI:30413"/>
    </cofactor>
</comment>
<keyword evidence="9 17" id="KW-0479">Metal-binding</keyword>
<accession>A0A2H3JM30</accession>
<dbReference type="CDD" id="cd11065">
    <property type="entry name" value="CYP64-like"/>
    <property type="match status" value="1"/>
</dbReference>
<keyword evidence="11" id="KW-0492">Microsome</keyword>
<dbReference type="Pfam" id="PF00067">
    <property type="entry name" value="p450"/>
    <property type="match status" value="1"/>
</dbReference>
<dbReference type="PANTHER" id="PTHR46300:SF7">
    <property type="entry name" value="P450, PUTATIVE (EUROFUNG)-RELATED"/>
    <property type="match status" value="1"/>
</dbReference>
<dbReference type="InterPro" id="IPR050364">
    <property type="entry name" value="Cytochrome_P450_fung"/>
</dbReference>
<dbReference type="PANTHER" id="PTHR46300">
    <property type="entry name" value="P450, PUTATIVE (EUROFUNG)-RELATED-RELATED"/>
    <property type="match status" value="1"/>
</dbReference>
<dbReference type="EMBL" id="KB468135">
    <property type="protein sequence ID" value="PCH43250.1"/>
    <property type="molecule type" value="Genomic_DNA"/>
</dbReference>
<feature type="chain" id="PRO_5013547620" evidence="18">
    <location>
        <begin position="19"/>
        <end position="515"/>
    </location>
</feature>
<dbReference type="OrthoDB" id="2789670at2759"/>
<comment type="similarity">
    <text evidence="6">Belongs to the cytochrome P450 family.</text>
</comment>
<dbReference type="AlphaFoldDB" id="A0A2H3JM30"/>
<feature type="signal peptide" evidence="18">
    <location>
        <begin position="1"/>
        <end position="18"/>
    </location>
</feature>
<keyword evidence="15" id="KW-0503">Monooxygenase</keyword>
<evidence type="ECO:0000256" key="1">
    <source>
        <dbReference type="ARBA" id="ARBA00001971"/>
    </source>
</evidence>
<keyword evidence="10" id="KW-0256">Endoplasmic reticulum</keyword>
<gene>
    <name evidence="19" type="ORF">WOLCODRAFT_103305</name>
</gene>
<evidence type="ECO:0000256" key="6">
    <source>
        <dbReference type="ARBA" id="ARBA00010617"/>
    </source>
</evidence>
<dbReference type="Gene3D" id="1.10.630.10">
    <property type="entry name" value="Cytochrome P450"/>
    <property type="match status" value="1"/>
</dbReference>
<evidence type="ECO:0000256" key="16">
    <source>
        <dbReference type="ARBA" id="ARBA00023136"/>
    </source>
</evidence>
<feature type="binding site" description="axial binding residue" evidence="17">
    <location>
        <position position="441"/>
    </location>
    <ligand>
        <name>heme</name>
        <dbReference type="ChEBI" id="CHEBI:30413"/>
    </ligand>
    <ligandPart>
        <name>Fe</name>
        <dbReference type="ChEBI" id="CHEBI:18248"/>
    </ligandPart>
</feature>
<dbReference type="Proteomes" id="UP000218811">
    <property type="component" value="Unassembled WGS sequence"/>
</dbReference>
<sequence length="515" mass="58238">MWLLSQLVLAALVLGILAALTHNARERSRRRLPPGPKFLPLIGNAHQLSIHYQERAFAEWGRTYGDLIYARLFRLPVLIINSIQIARELLDKRSGKYSGRPQLVMLDEMLGWSHTVATMDYGDQWKKQRRWAQSTLHDQDYMSVSEQVRRRETCVLLASLVATPDAFLSHLKRYSAATIMEVLYGHTVTSEDDQFVATINKAMEGTVECTVSGAVLVDFLPILKHIPAWFPGTYYRRRAPEVKRLVQDAVNRPFEMVKRCMELGTAKPSIVASLLEASIREGTLGEDEKDIKGLSQTLYGAGAETTSAVLITFVLAMTLHPEVLRKAQAEVDQVVGKGRLPDWPDRENMPYIECVLKEVYRWICPLPFGVPHCVTEDDEYSGYYIPKGAMALPNIWSMTQNPELYPEPDKFIPERFLKMDAKTSNFADPSEYVYGFGRRICPGREFADMNVWLAIACIIATLDIQKATDSSGNEITLDATYEPGIVSHPRPFKCSISPRSERFELMIAEAKVTQT</sequence>
<dbReference type="SUPFAM" id="SSF48264">
    <property type="entry name" value="Cytochrome P450"/>
    <property type="match status" value="1"/>
</dbReference>
<keyword evidence="14 17" id="KW-0408">Iron</keyword>
<dbReference type="FunFam" id="1.10.630.10:FF:000238">
    <property type="entry name" value="Cytochrome P450 2A6"/>
    <property type="match status" value="1"/>
</dbReference>